<dbReference type="PROSITE" id="PS51819">
    <property type="entry name" value="VOC"/>
    <property type="match status" value="1"/>
</dbReference>
<dbReference type="InterPro" id="IPR004360">
    <property type="entry name" value="Glyas_Fos-R_dOase_dom"/>
</dbReference>
<protein>
    <submittedName>
        <fullName evidence="2">Putative lyase</fullName>
    </submittedName>
</protein>
<dbReference type="Proteomes" id="UP000195913">
    <property type="component" value="Unassembled WGS sequence"/>
</dbReference>
<organism evidence="2 3">
    <name type="scientific">Arthrobacter rhombi</name>
    <dbReference type="NCBI Taxonomy" id="71253"/>
    <lineage>
        <taxon>Bacteria</taxon>
        <taxon>Bacillati</taxon>
        <taxon>Actinomycetota</taxon>
        <taxon>Actinomycetes</taxon>
        <taxon>Micrococcales</taxon>
        <taxon>Micrococcaceae</taxon>
        <taxon>Arthrobacter</taxon>
    </lineage>
</organism>
<reference evidence="2 3" key="1">
    <citation type="submission" date="2017-02" db="EMBL/GenBank/DDBJ databases">
        <authorList>
            <person name="Peterson S.W."/>
        </authorList>
    </citation>
    <scope>NUCLEOTIDE SEQUENCE [LARGE SCALE GENOMIC DNA]</scope>
    <source>
        <strain evidence="2 3">B Ar 00.02</strain>
    </source>
</reference>
<dbReference type="GO" id="GO:0016829">
    <property type="term" value="F:lyase activity"/>
    <property type="evidence" value="ECO:0007669"/>
    <property type="project" value="UniProtKB-KW"/>
</dbReference>
<gene>
    <name evidence="2" type="ORF">FM101_09595</name>
</gene>
<dbReference type="PANTHER" id="PTHR36437:SF2">
    <property type="entry name" value="GLYOXALASE_BLEOMYCIN RESISTANCE PROTEIN_DIOXYGENASE"/>
    <property type="match status" value="1"/>
</dbReference>
<evidence type="ECO:0000313" key="3">
    <source>
        <dbReference type="Proteomes" id="UP000195913"/>
    </source>
</evidence>
<proteinExistence type="predicted"/>
<dbReference type="InterPro" id="IPR029068">
    <property type="entry name" value="Glyas_Bleomycin-R_OHBP_Dase"/>
</dbReference>
<dbReference type="RefSeq" id="WP_245806675.1">
    <property type="nucleotide sequence ID" value="NZ_FUHW01000033.1"/>
</dbReference>
<sequence length="143" mass="15672">MENENEMNWTLEVVVVPVSDLDRSLAFYRDQFGFHLDHDYDLGEGRRVVQLTPPGSGCSMVLGAGGVVPEMPPGSMKGLQLVVSDIERAHRILTERKVEASGVQVLGENPEPTAHPLDNVGMIFLSDPDGNAWAIQQMSSRGR</sequence>
<dbReference type="InterPro" id="IPR037523">
    <property type="entry name" value="VOC_core"/>
</dbReference>
<keyword evidence="2" id="KW-0456">Lyase</keyword>
<dbReference type="PANTHER" id="PTHR36437">
    <property type="entry name" value="GLYOXALASE/BLEOMYCIN RESISTANCE PROTEIN/DIOXYGENASE"/>
    <property type="match status" value="1"/>
</dbReference>
<dbReference type="EMBL" id="FUHW01000033">
    <property type="protein sequence ID" value="SJM66023.1"/>
    <property type="molecule type" value="Genomic_DNA"/>
</dbReference>
<evidence type="ECO:0000259" key="1">
    <source>
        <dbReference type="PROSITE" id="PS51819"/>
    </source>
</evidence>
<dbReference type="Pfam" id="PF00903">
    <property type="entry name" value="Glyoxalase"/>
    <property type="match status" value="1"/>
</dbReference>
<accession>A0A1R4GD19</accession>
<evidence type="ECO:0000313" key="2">
    <source>
        <dbReference type="EMBL" id="SJM66023.1"/>
    </source>
</evidence>
<keyword evidence="3" id="KW-1185">Reference proteome</keyword>
<dbReference type="AlphaFoldDB" id="A0A1R4GD19"/>
<name>A0A1R4GD19_9MICC</name>
<dbReference type="Gene3D" id="3.10.180.10">
    <property type="entry name" value="2,3-Dihydroxybiphenyl 1,2-Dioxygenase, domain 1"/>
    <property type="match status" value="1"/>
</dbReference>
<feature type="domain" description="VOC" evidence="1">
    <location>
        <begin position="10"/>
        <end position="138"/>
    </location>
</feature>
<dbReference type="SUPFAM" id="SSF54593">
    <property type="entry name" value="Glyoxalase/Bleomycin resistance protein/Dihydroxybiphenyl dioxygenase"/>
    <property type="match status" value="1"/>
</dbReference>